<proteinExistence type="predicted"/>
<evidence type="ECO:0000256" key="1">
    <source>
        <dbReference type="SAM" id="Phobius"/>
    </source>
</evidence>
<dbReference type="EMBL" id="ML121603">
    <property type="protein sequence ID" value="RPB18942.1"/>
    <property type="molecule type" value="Genomic_DNA"/>
</dbReference>
<gene>
    <name evidence="2" type="ORF">L211DRAFT_673603</name>
</gene>
<feature type="transmembrane region" description="Helical" evidence="1">
    <location>
        <begin position="41"/>
        <end position="62"/>
    </location>
</feature>
<keyword evidence="1" id="KW-0472">Membrane</keyword>
<dbReference type="InParanoid" id="A0A3N4LBW0"/>
<organism evidence="2 3">
    <name type="scientific">Terfezia boudieri ATCC MYA-4762</name>
    <dbReference type="NCBI Taxonomy" id="1051890"/>
    <lineage>
        <taxon>Eukaryota</taxon>
        <taxon>Fungi</taxon>
        <taxon>Dikarya</taxon>
        <taxon>Ascomycota</taxon>
        <taxon>Pezizomycotina</taxon>
        <taxon>Pezizomycetes</taxon>
        <taxon>Pezizales</taxon>
        <taxon>Pezizaceae</taxon>
        <taxon>Terfezia</taxon>
    </lineage>
</organism>
<keyword evidence="1" id="KW-0812">Transmembrane</keyword>
<dbReference type="AlphaFoldDB" id="A0A3N4LBW0"/>
<name>A0A3N4LBW0_9PEZI</name>
<dbReference type="Proteomes" id="UP000267821">
    <property type="component" value="Unassembled WGS sequence"/>
</dbReference>
<keyword evidence="1" id="KW-1133">Transmembrane helix</keyword>
<keyword evidence="3" id="KW-1185">Reference proteome</keyword>
<evidence type="ECO:0000313" key="2">
    <source>
        <dbReference type="EMBL" id="RPB18942.1"/>
    </source>
</evidence>
<accession>A0A3N4LBW0</accession>
<sequence>MPRSTQRSLLLAKILKMMEQLIRLIKHDGGKDLIEFAGKRVFRCSVGIWLAMGISLFGGYLAGDGGCITQL</sequence>
<evidence type="ECO:0000313" key="3">
    <source>
        <dbReference type="Proteomes" id="UP000267821"/>
    </source>
</evidence>
<reference evidence="2 3" key="1">
    <citation type="journal article" date="2018" name="Nat. Ecol. Evol.">
        <title>Pezizomycetes genomes reveal the molecular basis of ectomycorrhizal truffle lifestyle.</title>
        <authorList>
            <person name="Murat C."/>
            <person name="Payen T."/>
            <person name="Noel B."/>
            <person name="Kuo A."/>
            <person name="Morin E."/>
            <person name="Chen J."/>
            <person name="Kohler A."/>
            <person name="Krizsan K."/>
            <person name="Balestrini R."/>
            <person name="Da Silva C."/>
            <person name="Montanini B."/>
            <person name="Hainaut M."/>
            <person name="Levati E."/>
            <person name="Barry K.W."/>
            <person name="Belfiori B."/>
            <person name="Cichocki N."/>
            <person name="Clum A."/>
            <person name="Dockter R.B."/>
            <person name="Fauchery L."/>
            <person name="Guy J."/>
            <person name="Iotti M."/>
            <person name="Le Tacon F."/>
            <person name="Lindquist E.A."/>
            <person name="Lipzen A."/>
            <person name="Malagnac F."/>
            <person name="Mello A."/>
            <person name="Molinier V."/>
            <person name="Miyauchi S."/>
            <person name="Poulain J."/>
            <person name="Riccioni C."/>
            <person name="Rubini A."/>
            <person name="Sitrit Y."/>
            <person name="Splivallo R."/>
            <person name="Traeger S."/>
            <person name="Wang M."/>
            <person name="Zifcakova L."/>
            <person name="Wipf D."/>
            <person name="Zambonelli A."/>
            <person name="Paolocci F."/>
            <person name="Nowrousian M."/>
            <person name="Ottonello S."/>
            <person name="Baldrian P."/>
            <person name="Spatafora J.W."/>
            <person name="Henrissat B."/>
            <person name="Nagy L.G."/>
            <person name="Aury J.M."/>
            <person name="Wincker P."/>
            <person name="Grigoriev I.V."/>
            <person name="Bonfante P."/>
            <person name="Martin F.M."/>
        </authorList>
    </citation>
    <scope>NUCLEOTIDE SEQUENCE [LARGE SCALE GENOMIC DNA]</scope>
    <source>
        <strain evidence="2 3">ATCC MYA-4762</strain>
    </source>
</reference>
<protein>
    <submittedName>
        <fullName evidence="2">Uncharacterized protein</fullName>
    </submittedName>
</protein>